<dbReference type="Proteomes" id="UP000184386">
    <property type="component" value="Unassembled WGS sequence"/>
</dbReference>
<dbReference type="STRING" id="1121322.SAMN02745136_04054"/>
<gene>
    <name evidence="2" type="ORF">SAMN02745136_04054</name>
</gene>
<evidence type="ECO:0008006" key="4">
    <source>
        <dbReference type="Google" id="ProtNLM"/>
    </source>
</evidence>
<evidence type="ECO:0000256" key="1">
    <source>
        <dbReference type="SAM" id="Phobius"/>
    </source>
</evidence>
<evidence type="ECO:0000313" key="3">
    <source>
        <dbReference type="Proteomes" id="UP000184386"/>
    </source>
</evidence>
<dbReference type="AlphaFoldDB" id="A0A1M6XT48"/>
<feature type="transmembrane region" description="Helical" evidence="1">
    <location>
        <begin position="108"/>
        <end position="130"/>
    </location>
</feature>
<keyword evidence="1" id="KW-0472">Membrane</keyword>
<dbReference type="EMBL" id="FRAC01000023">
    <property type="protein sequence ID" value="SHL09086.1"/>
    <property type="molecule type" value="Genomic_DNA"/>
</dbReference>
<keyword evidence="1" id="KW-1133">Transmembrane helix</keyword>
<keyword evidence="3" id="KW-1185">Reference proteome</keyword>
<evidence type="ECO:0000313" key="2">
    <source>
        <dbReference type="EMBL" id="SHL09086.1"/>
    </source>
</evidence>
<dbReference type="RefSeq" id="WP_073278679.1">
    <property type="nucleotide sequence ID" value="NZ_FRAC01000023.1"/>
</dbReference>
<feature type="transmembrane region" description="Helical" evidence="1">
    <location>
        <begin position="21"/>
        <end position="38"/>
    </location>
</feature>
<accession>A0A1M6XT48</accession>
<keyword evidence="1" id="KW-0812">Transmembrane</keyword>
<reference evidence="2 3" key="1">
    <citation type="submission" date="2016-11" db="EMBL/GenBank/DDBJ databases">
        <authorList>
            <person name="Jaros S."/>
            <person name="Januszkiewicz K."/>
            <person name="Wedrychowicz H."/>
        </authorList>
    </citation>
    <scope>NUCLEOTIDE SEQUENCE [LARGE SCALE GENOMIC DNA]</scope>
    <source>
        <strain evidence="2 3">DSM 15929</strain>
    </source>
</reference>
<name>A0A1M6XT48_9FIRM</name>
<dbReference type="Pfam" id="PF12725">
    <property type="entry name" value="DUF3810"/>
    <property type="match status" value="1"/>
</dbReference>
<organism evidence="2 3">
    <name type="scientific">Anaerocolumna jejuensis DSM 15929</name>
    <dbReference type="NCBI Taxonomy" id="1121322"/>
    <lineage>
        <taxon>Bacteria</taxon>
        <taxon>Bacillati</taxon>
        <taxon>Bacillota</taxon>
        <taxon>Clostridia</taxon>
        <taxon>Lachnospirales</taxon>
        <taxon>Lachnospiraceae</taxon>
        <taxon>Anaerocolumna</taxon>
    </lineage>
</organism>
<protein>
    <recommendedName>
        <fullName evidence="4">DUF3810 domain-containing protein</fullName>
    </recommendedName>
</protein>
<proteinExistence type="predicted"/>
<dbReference type="InterPro" id="IPR024294">
    <property type="entry name" value="DUF3810"/>
</dbReference>
<feature type="transmembrane region" description="Helical" evidence="1">
    <location>
        <begin position="75"/>
        <end position="96"/>
    </location>
</feature>
<sequence>MLKNDVQQVNAKWYKAFSKKRVYLLLLAPIAYFFLWLAKVNTDFAELLFARKIYKGISHAVSFLSDKVPFSLMEAGIKLIPLIVILGIGFLIYQIVKRKKGGRTVSYIMTLFLIDIAGIASVLFFLYVFMGGINYHRYSFAQISGYDIEASSVEDLYNLTLNLSERAAKARTLIEKDGGDFTRDGSANIDKSNWKDLVNAEAAAYEKLGKEYPELEGDYKSVKAVDSSKIMSAMEITGIFWPFTMEANVNTDVPDYSIPATMGHEMAHLRGFMREDEANFISYLVCSNSDNPVLQYSGLMLALTYAGNQLYSQSPEYYEKVKDTYTTEMKADLREEYYYWVQFEDTVISTASNAVNDNYLKANNQSDGVKSYGRMVDLLLAEYKAKQE</sequence>